<gene>
    <name evidence="1" type="ORF">BpHYR1_048154</name>
</gene>
<dbReference type="AlphaFoldDB" id="A0A3M7Q7V9"/>
<dbReference type="Proteomes" id="UP000276133">
    <property type="component" value="Unassembled WGS sequence"/>
</dbReference>
<reference evidence="1 2" key="1">
    <citation type="journal article" date="2018" name="Sci. Rep.">
        <title>Genomic signatures of local adaptation to the degree of environmental predictability in rotifers.</title>
        <authorList>
            <person name="Franch-Gras L."/>
            <person name="Hahn C."/>
            <person name="Garcia-Roger E.M."/>
            <person name="Carmona M.J."/>
            <person name="Serra M."/>
            <person name="Gomez A."/>
        </authorList>
    </citation>
    <scope>NUCLEOTIDE SEQUENCE [LARGE SCALE GENOMIC DNA]</scope>
    <source>
        <strain evidence="1">HYR1</strain>
    </source>
</reference>
<proteinExistence type="predicted"/>
<comment type="caution">
    <text evidence="1">The sequence shown here is derived from an EMBL/GenBank/DDBJ whole genome shotgun (WGS) entry which is preliminary data.</text>
</comment>
<name>A0A3M7Q7V9_BRAPC</name>
<evidence type="ECO:0000313" key="1">
    <source>
        <dbReference type="EMBL" id="RNA07433.1"/>
    </source>
</evidence>
<dbReference type="EMBL" id="REGN01007049">
    <property type="protein sequence ID" value="RNA07433.1"/>
    <property type="molecule type" value="Genomic_DNA"/>
</dbReference>
<accession>A0A3M7Q7V9</accession>
<keyword evidence="2" id="KW-1185">Reference proteome</keyword>
<evidence type="ECO:0000313" key="2">
    <source>
        <dbReference type="Proteomes" id="UP000276133"/>
    </source>
</evidence>
<protein>
    <submittedName>
        <fullName evidence="1">Uncharacterized protein</fullName>
    </submittedName>
</protein>
<sequence>MRGFGLDSFKIILANLTGKFQNINTLFKGFVFIDCENCLYKKGIVSGFIFYSLNRFGLHPTLFREL</sequence>
<organism evidence="1 2">
    <name type="scientific">Brachionus plicatilis</name>
    <name type="common">Marine rotifer</name>
    <name type="synonym">Brachionus muelleri</name>
    <dbReference type="NCBI Taxonomy" id="10195"/>
    <lineage>
        <taxon>Eukaryota</taxon>
        <taxon>Metazoa</taxon>
        <taxon>Spiralia</taxon>
        <taxon>Gnathifera</taxon>
        <taxon>Rotifera</taxon>
        <taxon>Eurotatoria</taxon>
        <taxon>Monogononta</taxon>
        <taxon>Pseudotrocha</taxon>
        <taxon>Ploima</taxon>
        <taxon>Brachionidae</taxon>
        <taxon>Brachionus</taxon>
    </lineage>
</organism>